<dbReference type="PROSITE" id="PS51257">
    <property type="entry name" value="PROKAR_LIPOPROTEIN"/>
    <property type="match status" value="1"/>
</dbReference>
<sequence length="141" mass="15602">MKKGIVLIASLIFGLTFLGCELETEENFHFVALEVVEAEVPDNFTLNGLHPINVTYLRPDDCTFFEGFDIVQGENGLRNIAAIGSTLTDRECNQQIDSVQAVLTVNAVFNGTYTLRFYAGSGEDGSPEYIVYEVPVVDRED</sequence>
<dbReference type="Proteomes" id="UP000050280">
    <property type="component" value="Unassembled WGS sequence"/>
</dbReference>
<protein>
    <recommendedName>
        <fullName evidence="3">Lipoprotein</fullName>
    </recommendedName>
</protein>
<evidence type="ECO:0000313" key="1">
    <source>
        <dbReference type="EMBL" id="KPM31015.1"/>
    </source>
</evidence>
<name>A0A0P7AXF3_9FLAO</name>
<dbReference type="RefSeq" id="WP_054559986.1">
    <property type="nucleotide sequence ID" value="NZ_LDJX01000006.1"/>
</dbReference>
<proteinExistence type="predicted"/>
<evidence type="ECO:0000313" key="2">
    <source>
        <dbReference type="Proteomes" id="UP000050280"/>
    </source>
</evidence>
<dbReference type="STRING" id="1300341.I595_2994"/>
<organism evidence="1 2">
    <name type="scientific">Croceitalea dokdonensis DOKDO 023</name>
    <dbReference type="NCBI Taxonomy" id="1300341"/>
    <lineage>
        <taxon>Bacteria</taxon>
        <taxon>Pseudomonadati</taxon>
        <taxon>Bacteroidota</taxon>
        <taxon>Flavobacteriia</taxon>
        <taxon>Flavobacteriales</taxon>
        <taxon>Flavobacteriaceae</taxon>
        <taxon>Croceitalea</taxon>
    </lineage>
</organism>
<dbReference type="OrthoDB" id="893802at2"/>
<comment type="caution">
    <text evidence="1">The sequence shown here is derived from an EMBL/GenBank/DDBJ whole genome shotgun (WGS) entry which is preliminary data.</text>
</comment>
<accession>A0A0P7AXF3</accession>
<dbReference type="EMBL" id="LDJX01000006">
    <property type="protein sequence ID" value="KPM31015.1"/>
    <property type="molecule type" value="Genomic_DNA"/>
</dbReference>
<keyword evidence="2" id="KW-1185">Reference proteome</keyword>
<reference evidence="1 2" key="1">
    <citation type="submission" date="2015-09" db="EMBL/GenBank/DDBJ databases">
        <title>Genome sequence of the marine flavobacterium Croceitalea dokdonensis DOKDO 023 that contains proton- and sodium-pumping rhodopsins.</title>
        <authorList>
            <person name="Kwon S.-K."/>
            <person name="Lee H.K."/>
            <person name="Kwak M.-J."/>
            <person name="Kim J.F."/>
        </authorList>
    </citation>
    <scope>NUCLEOTIDE SEQUENCE [LARGE SCALE GENOMIC DNA]</scope>
    <source>
        <strain evidence="1 2">DOKDO 023</strain>
    </source>
</reference>
<evidence type="ECO:0008006" key="3">
    <source>
        <dbReference type="Google" id="ProtNLM"/>
    </source>
</evidence>
<gene>
    <name evidence="1" type="ORF">I595_2994</name>
</gene>
<dbReference type="AlphaFoldDB" id="A0A0P7AXF3"/>